<keyword evidence="2" id="KW-0963">Cytoplasm</keyword>
<keyword evidence="4" id="KW-0648">Protein biosynthesis</keyword>
<comment type="subcellular location">
    <subcellularLocation>
        <location evidence="1">Cytoplasm</location>
    </subcellularLocation>
</comment>
<feature type="compositionally biased region" description="Acidic residues" evidence="5">
    <location>
        <begin position="11"/>
        <end position="26"/>
    </location>
</feature>
<dbReference type="OrthoDB" id="342024at2759"/>
<sequence>MSRNRIKNIAYDDDDFASASDGDDDGGFNGRNDMTPEDREQMRQCSIQVREQLDADTPPVPASDEEIWESLWYYYYDVGKTVGWLRSMLILIDFLETCAKDTEDTEETAPGENDDG</sequence>
<evidence type="ECO:0000256" key="2">
    <source>
        <dbReference type="ARBA" id="ARBA00022490"/>
    </source>
</evidence>
<name>A0A1J9NY33_9EURO</name>
<evidence type="ECO:0000256" key="1">
    <source>
        <dbReference type="ARBA" id="ARBA00004496"/>
    </source>
</evidence>
<evidence type="ECO:0000256" key="4">
    <source>
        <dbReference type="ARBA" id="ARBA00022917"/>
    </source>
</evidence>
<dbReference type="STRING" id="1447872.A0A1J9NY33"/>
<dbReference type="GO" id="GO:0016787">
    <property type="term" value="F:hydrolase activity"/>
    <property type="evidence" value="ECO:0007669"/>
    <property type="project" value="UniProtKB-KW"/>
</dbReference>
<feature type="domain" description="HBS1-like protein N-terminal" evidence="6">
    <location>
        <begin position="20"/>
        <end position="87"/>
    </location>
</feature>
<reference evidence="7 8" key="1">
    <citation type="submission" date="2015-07" db="EMBL/GenBank/DDBJ databases">
        <title>Emmonsia species relationships and genome sequence.</title>
        <authorList>
            <consortium name="The Broad Institute Genomics Platform"/>
            <person name="Cuomo C.A."/>
            <person name="Munoz J.F."/>
            <person name="Imamovic A."/>
            <person name="Priest M.E."/>
            <person name="Young S."/>
            <person name="Clay O.K."/>
            <person name="McEwen J.G."/>
        </authorList>
    </citation>
    <scope>NUCLEOTIDE SEQUENCE [LARGE SCALE GENOMIC DNA]</scope>
    <source>
        <strain evidence="7 8">UAMH 9510</strain>
    </source>
</reference>
<dbReference type="GO" id="GO:0005737">
    <property type="term" value="C:cytoplasm"/>
    <property type="evidence" value="ECO:0007669"/>
    <property type="project" value="UniProtKB-SubCell"/>
</dbReference>
<dbReference type="InterPro" id="IPR015033">
    <property type="entry name" value="HBS1-like_N"/>
</dbReference>
<dbReference type="AlphaFoldDB" id="A0A1J9NY33"/>
<organism evidence="7 8">
    <name type="scientific">Emergomyces pasteurianus Ep9510</name>
    <dbReference type="NCBI Taxonomy" id="1447872"/>
    <lineage>
        <taxon>Eukaryota</taxon>
        <taxon>Fungi</taxon>
        <taxon>Dikarya</taxon>
        <taxon>Ascomycota</taxon>
        <taxon>Pezizomycotina</taxon>
        <taxon>Eurotiomycetes</taxon>
        <taxon>Eurotiomycetidae</taxon>
        <taxon>Onygenales</taxon>
        <taxon>Ajellomycetaceae</taxon>
        <taxon>Emergomyces</taxon>
    </lineage>
</organism>
<dbReference type="EMBL" id="LGRN01001372">
    <property type="protein sequence ID" value="OJD09529.1"/>
    <property type="molecule type" value="Genomic_DNA"/>
</dbReference>
<dbReference type="Proteomes" id="UP000182235">
    <property type="component" value="Unassembled WGS sequence"/>
</dbReference>
<dbReference type="Pfam" id="PF08938">
    <property type="entry name" value="HBS1_N"/>
    <property type="match status" value="1"/>
</dbReference>
<protein>
    <recommendedName>
        <fullName evidence="6">HBS1-like protein N-terminal domain-containing protein</fullName>
    </recommendedName>
</protein>
<evidence type="ECO:0000259" key="6">
    <source>
        <dbReference type="Pfam" id="PF08938"/>
    </source>
</evidence>
<dbReference type="VEuPathDB" id="FungiDB:AJ78_09036"/>
<comment type="caution">
    <text evidence="7">The sequence shown here is derived from an EMBL/GenBank/DDBJ whole genome shotgun (WGS) entry which is preliminary data.</text>
</comment>
<keyword evidence="3" id="KW-0378">Hydrolase</keyword>
<evidence type="ECO:0000313" key="7">
    <source>
        <dbReference type="EMBL" id="OJD09529.1"/>
    </source>
</evidence>
<evidence type="ECO:0000256" key="5">
    <source>
        <dbReference type="SAM" id="MobiDB-lite"/>
    </source>
</evidence>
<dbReference type="GO" id="GO:0006412">
    <property type="term" value="P:translation"/>
    <property type="evidence" value="ECO:0007669"/>
    <property type="project" value="UniProtKB-KW"/>
</dbReference>
<keyword evidence="8" id="KW-1185">Reference proteome</keyword>
<proteinExistence type="predicted"/>
<gene>
    <name evidence="7" type="ORF">AJ78_09036</name>
</gene>
<evidence type="ECO:0000256" key="3">
    <source>
        <dbReference type="ARBA" id="ARBA00022801"/>
    </source>
</evidence>
<evidence type="ECO:0000313" key="8">
    <source>
        <dbReference type="Proteomes" id="UP000182235"/>
    </source>
</evidence>
<accession>A0A1J9NY33</accession>
<feature type="region of interest" description="Disordered" evidence="5">
    <location>
        <begin position="1"/>
        <end position="43"/>
    </location>
</feature>